<dbReference type="Proteomes" id="UP000293952">
    <property type="component" value="Unassembled WGS sequence"/>
</dbReference>
<dbReference type="PRINTS" id="PR00111">
    <property type="entry name" value="ABHYDROLASE"/>
</dbReference>
<proteinExistence type="predicted"/>
<protein>
    <submittedName>
        <fullName evidence="2">Alpha/beta hydrolase</fullName>
    </submittedName>
</protein>
<evidence type="ECO:0000313" key="2">
    <source>
        <dbReference type="EMBL" id="RYM33871.1"/>
    </source>
</evidence>
<dbReference type="InterPro" id="IPR029058">
    <property type="entry name" value="AB_hydrolase_fold"/>
</dbReference>
<organism evidence="2 3">
    <name type="scientific">Brumimicrobium glaciale</name>
    <dbReference type="NCBI Taxonomy" id="200475"/>
    <lineage>
        <taxon>Bacteria</taxon>
        <taxon>Pseudomonadati</taxon>
        <taxon>Bacteroidota</taxon>
        <taxon>Flavobacteriia</taxon>
        <taxon>Flavobacteriales</taxon>
        <taxon>Crocinitomicaceae</taxon>
        <taxon>Brumimicrobium</taxon>
    </lineage>
</organism>
<reference evidence="2 3" key="1">
    <citation type="submission" date="2019-02" db="EMBL/GenBank/DDBJ databases">
        <title>Genome sequence of the sea-ice species Brumimicrobium glaciale.</title>
        <authorList>
            <person name="Bowman J.P."/>
        </authorList>
    </citation>
    <scope>NUCLEOTIDE SEQUENCE [LARGE SCALE GENOMIC DNA]</scope>
    <source>
        <strain evidence="2 3">IC156</strain>
    </source>
</reference>
<dbReference type="Pfam" id="PF12697">
    <property type="entry name" value="Abhydrolase_6"/>
    <property type="match status" value="1"/>
</dbReference>
<dbReference type="PROSITE" id="PS51257">
    <property type="entry name" value="PROKAR_LIPOPROTEIN"/>
    <property type="match status" value="1"/>
</dbReference>
<dbReference type="PANTHER" id="PTHR43139:SF52">
    <property type="entry name" value="SI:DKEY-122A22.2"/>
    <property type="match status" value="1"/>
</dbReference>
<dbReference type="InterPro" id="IPR000073">
    <property type="entry name" value="AB_hydrolase_1"/>
</dbReference>
<keyword evidence="2" id="KW-0378">Hydrolase</keyword>
<evidence type="ECO:0000259" key="1">
    <source>
        <dbReference type="Pfam" id="PF12697"/>
    </source>
</evidence>
<dbReference type="GO" id="GO:0016787">
    <property type="term" value="F:hydrolase activity"/>
    <property type="evidence" value="ECO:0007669"/>
    <property type="project" value="UniProtKB-KW"/>
</dbReference>
<dbReference type="PANTHER" id="PTHR43139">
    <property type="entry name" value="SI:DKEY-122A22.2"/>
    <property type="match status" value="1"/>
</dbReference>
<accession>A0A4Q4KKK6</accession>
<keyword evidence="3" id="KW-1185">Reference proteome</keyword>
<comment type="caution">
    <text evidence="2">The sequence shown here is derived from an EMBL/GenBank/DDBJ whole genome shotgun (WGS) entry which is preliminary data.</text>
</comment>
<sequence>MFRFLAVLLLGLFSLVSCKNIVRKYDTRVHKSYQRKDFSSQTVELGNHNIFYYDNKRENAPVLLLVHGFGGDGKISWKDQAKAFEDDYRVIIPDILWFGKSKSTATPELQTQVDAIIDLIEYLKVEKIHLVGISYGGFIGLGVAQKNGGKLASLTIVDSPGIHFTDAESQAFCDKIGVDSISDAFIPQNSDEVKRMLDFAFRKPPKLPGFIRKQTLGIYMSKNPIEQRKMLNNLPENRKQFQELKIEKPVLILWGEDDEVFLIEDAKQLQEQLGAQLIIIPKAGHGLPSEQPKDFNKALRNFIESVE</sequence>
<dbReference type="InterPro" id="IPR052370">
    <property type="entry name" value="Meta-cleavage_hydrolase"/>
</dbReference>
<dbReference type="Gene3D" id="3.40.50.1820">
    <property type="entry name" value="alpha/beta hydrolase"/>
    <property type="match status" value="1"/>
</dbReference>
<dbReference type="AlphaFoldDB" id="A0A4Q4KKK6"/>
<evidence type="ECO:0000313" key="3">
    <source>
        <dbReference type="Proteomes" id="UP000293952"/>
    </source>
</evidence>
<dbReference type="EMBL" id="SETE01000003">
    <property type="protein sequence ID" value="RYM33871.1"/>
    <property type="molecule type" value="Genomic_DNA"/>
</dbReference>
<dbReference type="RefSeq" id="WP_130093312.1">
    <property type="nucleotide sequence ID" value="NZ_SETE01000003.1"/>
</dbReference>
<gene>
    <name evidence="2" type="ORF">ERX46_07870</name>
</gene>
<feature type="domain" description="AB hydrolase-1" evidence="1">
    <location>
        <begin position="63"/>
        <end position="297"/>
    </location>
</feature>
<dbReference type="OrthoDB" id="9780932at2"/>
<dbReference type="SUPFAM" id="SSF53474">
    <property type="entry name" value="alpha/beta-Hydrolases"/>
    <property type="match status" value="1"/>
</dbReference>
<name>A0A4Q4KKK6_9FLAO</name>